<name>A0A8S8ZSZ3_SORMA</name>
<comment type="catalytic activity">
    <reaction evidence="9">
        <text>L-cysteinyl-[protein] + (2E,6E)-farnesyl diphosphate = S-(2E,6E)-farnesyl-L-cysteinyl-[protein] + diphosphate</text>
        <dbReference type="Rhea" id="RHEA:13345"/>
        <dbReference type="Rhea" id="RHEA-COMP:10131"/>
        <dbReference type="Rhea" id="RHEA-COMP:11535"/>
        <dbReference type="ChEBI" id="CHEBI:29950"/>
        <dbReference type="ChEBI" id="CHEBI:33019"/>
        <dbReference type="ChEBI" id="CHEBI:86019"/>
        <dbReference type="ChEBI" id="CHEBI:175763"/>
    </reaction>
</comment>
<evidence type="ECO:0000313" key="13">
    <source>
        <dbReference type="Proteomes" id="UP000433876"/>
    </source>
</evidence>
<dbReference type="OMA" id="WCIYWIL"/>
<keyword evidence="7" id="KW-0677">Repeat</keyword>
<dbReference type="InterPro" id="IPR045089">
    <property type="entry name" value="PGGT1B-like"/>
</dbReference>
<comment type="function">
    <text evidence="9">Catalyzes the transfer of a farnesyl moiety from farnesyl diphosphate to a cysteine at the fourth position from the C-terminus of several proteins. The beta subunit is responsible for peptide-binding.</text>
</comment>
<evidence type="ECO:0000256" key="6">
    <source>
        <dbReference type="ARBA" id="ARBA00022723"/>
    </source>
</evidence>
<comment type="cofactor">
    <cofactor evidence="9">
        <name>Zn(2+)</name>
        <dbReference type="ChEBI" id="CHEBI:29105"/>
    </cofactor>
    <text evidence="9">Binds 1 zinc ion per subunit.</text>
</comment>
<comment type="subunit">
    <text evidence="9">Heterodimer of an alpha and a beta subunit.</text>
</comment>
<keyword evidence="5 9" id="KW-0808">Transferase</keyword>
<dbReference type="Pfam" id="PF00432">
    <property type="entry name" value="Prenyltrans"/>
    <property type="match status" value="1"/>
</dbReference>
<reference evidence="12 13" key="1">
    <citation type="submission" date="2017-07" db="EMBL/GenBank/DDBJ databases">
        <title>Genome sequence of the Sordaria macrospora wild type strain R19027.</title>
        <authorList>
            <person name="Nowrousian M."/>
            <person name="Teichert I."/>
            <person name="Kueck U."/>
        </authorList>
    </citation>
    <scope>NUCLEOTIDE SEQUENCE [LARGE SCALE GENOMIC DNA]</scope>
    <source>
        <strain evidence="12 13">R19027</strain>
        <tissue evidence="12">Mycelium</tissue>
    </source>
</reference>
<keyword evidence="8 9" id="KW-0862">Zinc</keyword>
<dbReference type="PANTHER" id="PTHR11774:SF6">
    <property type="entry name" value="PROTEIN FARNESYLTRANSFERASE SUBUNIT BETA"/>
    <property type="match status" value="1"/>
</dbReference>
<feature type="domain" description="Prenyltransferase alpha-alpha toroid" evidence="11">
    <location>
        <begin position="136"/>
        <end position="545"/>
    </location>
</feature>
<evidence type="ECO:0000256" key="3">
    <source>
        <dbReference type="ARBA" id="ARBA00015798"/>
    </source>
</evidence>
<dbReference type="Gene3D" id="1.50.10.20">
    <property type="match status" value="1"/>
</dbReference>
<evidence type="ECO:0000256" key="2">
    <source>
        <dbReference type="ARBA" id="ARBA00012702"/>
    </source>
</evidence>
<evidence type="ECO:0000256" key="9">
    <source>
        <dbReference type="RuleBase" id="RU365056"/>
    </source>
</evidence>
<dbReference type="GO" id="GO:0005965">
    <property type="term" value="C:protein farnesyltransferase complex"/>
    <property type="evidence" value="ECO:0007669"/>
    <property type="project" value="UniProtKB-UniRule"/>
</dbReference>
<dbReference type="GO" id="GO:0008270">
    <property type="term" value="F:zinc ion binding"/>
    <property type="evidence" value="ECO:0007669"/>
    <property type="project" value="UniProtKB-UniRule"/>
</dbReference>
<dbReference type="PANTHER" id="PTHR11774">
    <property type="entry name" value="GERANYLGERANYL TRANSFERASE TYPE BETA SUBUNIT"/>
    <property type="match status" value="1"/>
</dbReference>
<dbReference type="EC" id="2.5.1.58" evidence="2 9"/>
<dbReference type="GO" id="GO:0097354">
    <property type="term" value="P:prenylation"/>
    <property type="evidence" value="ECO:0007669"/>
    <property type="project" value="UniProtKB-UniRule"/>
</dbReference>
<evidence type="ECO:0000256" key="4">
    <source>
        <dbReference type="ARBA" id="ARBA00022602"/>
    </source>
</evidence>
<evidence type="ECO:0000256" key="8">
    <source>
        <dbReference type="ARBA" id="ARBA00022833"/>
    </source>
</evidence>
<sequence length="564" mass="61961">MVVRTKGARCRNRAIFIRKFPKQKGDMAAASNPTSQEGAATSTSSQQQQPNLDAITDDDFEYVDEEFVSNYTPEEAVQPQPTEPMIPDLFKQPPLVKDDLITDTSKLQDQTVEHCLPFLAGQDGPLELNDYGLPRLNREKHIKFLKQSLGPLPGRFVGMDASRPWFLYWCLSGLTMMGEDVSSYRESVIATARTMQNESGGFGGGHGQLSHLATTYSVILAIALVGGEEAYNVIDRKGMWKWLCTLKQPDGGFQVCVGGEEDIRGAYIAAVVITLLDLPLDLTPESPAYDGGRSNLLTGMAEYVRSCQTFEGGISSQPNNEAHGAYAFCALACLALLDNPRRIIPRHTDTQTSRQLTALSSPLTSYLDIPRLVSWLSYRQYAPEGGFSGRTNKLVDGCYSHWVGGCFPLIEACLSPSGSGSEKENNKTATSGLAAAPESLYNREGLIRYILSCCQDQTKRGGLRDKPYKMSDAYHTNYVLSGLSSAQHQWDLDSDPLPLPEGETTPTMAALGADSIWNVFPFIDDNDQVYEDSDRVRPIHPAYAIPQKNVAGIRAYFQGRSGFA</sequence>
<comment type="caution">
    <text evidence="12">The sequence shown here is derived from an EMBL/GenBank/DDBJ whole genome shotgun (WGS) entry which is preliminary data.</text>
</comment>
<evidence type="ECO:0000256" key="10">
    <source>
        <dbReference type="SAM" id="MobiDB-lite"/>
    </source>
</evidence>
<dbReference type="Proteomes" id="UP000433876">
    <property type="component" value="Unassembled WGS sequence"/>
</dbReference>
<evidence type="ECO:0000313" key="12">
    <source>
        <dbReference type="EMBL" id="KAA8632110.1"/>
    </source>
</evidence>
<accession>A0A8S8ZSZ3</accession>
<dbReference type="VEuPathDB" id="FungiDB:SMAC_07927"/>
<feature type="compositionally biased region" description="Low complexity" evidence="10">
    <location>
        <begin position="34"/>
        <end position="49"/>
    </location>
</feature>
<feature type="region of interest" description="Disordered" evidence="10">
    <location>
        <begin position="22"/>
        <end position="51"/>
    </location>
</feature>
<dbReference type="CDD" id="cd02893">
    <property type="entry name" value="FTase"/>
    <property type="match status" value="1"/>
</dbReference>
<dbReference type="InterPro" id="IPR001330">
    <property type="entry name" value="Prenyltrans"/>
</dbReference>
<proteinExistence type="inferred from homology"/>
<comment type="similarity">
    <text evidence="1 9">Belongs to the protein prenyltransferase subunit beta family.</text>
</comment>
<dbReference type="EMBL" id="NMPR01000061">
    <property type="protein sequence ID" value="KAA8632110.1"/>
    <property type="molecule type" value="Genomic_DNA"/>
</dbReference>
<evidence type="ECO:0000259" key="11">
    <source>
        <dbReference type="Pfam" id="PF00432"/>
    </source>
</evidence>
<keyword evidence="6 9" id="KW-0479">Metal-binding</keyword>
<evidence type="ECO:0000256" key="1">
    <source>
        <dbReference type="ARBA" id="ARBA00010497"/>
    </source>
</evidence>
<dbReference type="GO" id="GO:0004660">
    <property type="term" value="F:protein farnesyltransferase activity"/>
    <property type="evidence" value="ECO:0007669"/>
    <property type="project" value="UniProtKB-UniRule"/>
</dbReference>
<gene>
    <name evidence="12" type="ORF">SMACR_07927</name>
</gene>
<dbReference type="InterPro" id="IPR008930">
    <property type="entry name" value="Terpenoid_cyclase/PrenylTrfase"/>
</dbReference>
<evidence type="ECO:0000256" key="5">
    <source>
        <dbReference type="ARBA" id="ARBA00022679"/>
    </source>
</evidence>
<dbReference type="AlphaFoldDB" id="A0A8S8ZSZ3"/>
<protein>
    <recommendedName>
        <fullName evidence="3 9">Protein farnesyltransferase subunit beta</fullName>
        <shortName evidence="9">FTase-beta</shortName>
        <ecNumber evidence="2 9">2.5.1.58</ecNumber>
    </recommendedName>
</protein>
<dbReference type="SUPFAM" id="SSF48239">
    <property type="entry name" value="Terpenoid cyclases/Protein prenyltransferases"/>
    <property type="match status" value="1"/>
</dbReference>
<organism evidence="12 13">
    <name type="scientific">Sordaria macrospora</name>
    <dbReference type="NCBI Taxonomy" id="5147"/>
    <lineage>
        <taxon>Eukaryota</taxon>
        <taxon>Fungi</taxon>
        <taxon>Dikarya</taxon>
        <taxon>Ascomycota</taxon>
        <taxon>Pezizomycotina</taxon>
        <taxon>Sordariomycetes</taxon>
        <taxon>Sordariomycetidae</taxon>
        <taxon>Sordariales</taxon>
        <taxon>Sordariaceae</taxon>
        <taxon>Sordaria</taxon>
    </lineage>
</organism>
<dbReference type="InterPro" id="IPR026872">
    <property type="entry name" value="FTB"/>
</dbReference>
<keyword evidence="4 9" id="KW-0637">Prenyltransferase</keyword>
<evidence type="ECO:0000256" key="7">
    <source>
        <dbReference type="ARBA" id="ARBA00022737"/>
    </source>
</evidence>